<name>A0AAD9AC72_9PEZI</name>
<gene>
    <name evidence="1" type="ORF">CCHR01_12443</name>
</gene>
<comment type="caution">
    <text evidence="1">The sequence shown here is derived from an EMBL/GenBank/DDBJ whole genome shotgun (WGS) entry which is preliminary data.</text>
</comment>
<evidence type="ECO:0000313" key="1">
    <source>
        <dbReference type="EMBL" id="KAK1844932.1"/>
    </source>
</evidence>
<keyword evidence="2" id="KW-1185">Reference proteome</keyword>
<organism evidence="1 2">
    <name type="scientific">Colletotrichum chrysophilum</name>
    <dbReference type="NCBI Taxonomy" id="1836956"/>
    <lineage>
        <taxon>Eukaryota</taxon>
        <taxon>Fungi</taxon>
        <taxon>Dikarya</taxon>
        <taxon>Ascomycota</taxon>
        <taxon>Pezizomycotina</taxon>
        <taxon>Sordariomycetes</taxon>
        <taxon>Hypocreomycetidae</taxon>
        <taxon>Glomerellales</taxon>
        <taxon>Glomerellaceae</taxon>
        <taxon>Colletotrichum</taxon>
        <taxon>Colletotrichum gloeosporioides species complex</taxon>
    </lineage>
</organism>
<dbReference type="EMBL" id="JAQOWY010000292">
    <property type="protein sequence ID" value="KAK1844932.1"/>
    <property type="molecule type" value="Genomic_DNA"/>
</dbReference>
<proteinExistence type="predicted"/>
<protein>
    <submittedName>
        <fullName evidence="1">Uncharacterized protein</fullName>
    </submittedName>
</protein>
<dbReference type="Proteomes" id="UP001243330">
    <property type="component" value="Unassembled WGS sequence"/>
</dbReference>
<evidence type="ECO:0000313" key="2">
    <source>
        <dbReference type="Proteomes" id="UP001243330"/>
    </source>
</evidence>
<accession>A0AAD9AC72</accession>
<sequence>MVVSTNASLANVRMQPNLIVAIEDGIYTDTDAINFKPAKHWATWPLRYTQCRISIYQLAFKELKKIRIGDAVRVVCVSERDMKSKGAIEAEKDGHLLMLHGLTTINESFVREAFMESQALFNRSHQTVVQKPFEISTSSSSVAYSPRKASIFMMKAILDGEDDGVVGCFLVQQYFQKVATMDFVVRIIEDCMSTSLQSYGVELARKHAQSNYRKVFSLMSRSPPTIVDSVVWISLTFTRSLTRIRTQTGLHSKIHAPSHDVETSGFAGPAKGNTIPSCNGVGYEAVTKDRVKSMRSQHPIEMIFWSQEGRGNVQKLVGKVCERRTTHGDNLDCVHTVEHQVFGCSDRPGGDLKVGEDVPGEVL</sequence>
<reference evidence="1" key="1">
    <citation type="submission" date="2023-01" db="EMBL/GenBank/DDBJ databases">
        <title>Colletotrichum chrysophilum M932 genome sequence.</title>
        <authorList>
            <person name="Baroncelli R."/>
        </authorList>
    </citation>
    <scope>NUCLEOTIDE SEQUENCE</scope>
    <source>
        <strain evidence="1">M932</strain>
    </source>
</reference>
<dbReference type="AlphaFoldDB" id="A0AAD9AC72"/>